<proteinExistence type="inferred from homology"/>
<keyword evidence="7" id="KW-1185">Reference proteome</keyword>
<dbReference type="AlphaFoldDB" id="A0A2C7AEL2"/>
<organism evidence="6 7">
    <name type="scientific">Teichococcus rhizosphaerae</name>
    <dbReference type="NCBI Taxonomy" id="1335062"/>
    <lineage>
        <taxon>Bacteria</taxon>
        <taxon>Pseudomonadati</taxon>
        <taxon>Pseudomonadota</taxon>
        <taxon>Alphaproteobacteria</taxon>
        <taxon>Acetobacterales</taxon>
        <taxon>Roseomonadaceae</taxon>
        <taxon>Roseomonas</taxon>
    </lineage>
</organism>
<evidence type="ECO:0000256" key="2">
    <source>
        <dbReference type="ARBA" id="ARBA00005695"/>
    </source>
</evidence>
<reference evidence="6 7" key="1">
    <citation type="submission" date="2017-10" db="EMBL/GenBank/DDBJ databases">
        <authorList>
            <person name="Banno H."/>
            <person name="Chua N.-H."/>
        </authorList>
    </citation>
    <scope>NUCLEOTIDE SEQUENCE [LARGE SCALE GENOMIC DNA]</scope>
    <source>
        <strain evidence="6 7">YW11</strain>
    </source>
</reference>
<dbReference type="GO" id="GO:1904680">
    <property type="term" value="F:peptide transmembrane transporter activity"/>
    <property type="evidence" value="ECO:0007669"/>
    <property type="project" value="TreeGrafter"/>
</dbReference>
<comment type="subcellular location">
    <subcellularLocation>
        <location evidence="1">Periplasm</location>
    </subcellularLocation>
</comment>
<dbReference type="InterPro" id="IPR000914">
    <property type="entry name" value="SBP_5_dom"/>
</dbReference>
<feature type="domain" description="Solute-binding protein family 5" evidence="5">
    <location>
        <begin position="75"/>
        <end position="418"/>
    </location>
</feature>
<evidence type="ECO:0000256" key="3">
    <source>
        <dbReference type="ARBA" id="ARBA00022729"/>
    </source>
</evidence>
<dbReference type="Gene3D" id="3.40.190.10">
    <property type="entry name" value="Periplasmic binding protein-like II"/>
    <property type="match status" value="1"/>
</dbReference>
<feature type="chain" id="PRO_5012609487" evidence="4">
    <location>
        <begin position="32"/>
        <end position="522"/>
    </location>
</feature>
<dbReference type="SUPFAM" id="SSF53850">
    <property type="entry name" value="Periplasmic binding protein-like II"/>
    <property type="match status" value="1"/>
</dbReference>
<evidence type="ECO:0000259" key="5">
    <source>
        <dbReference type="Pfam" id="PF00496"/>
    </source>
</evidence>
<accession>A0A2C7AEL2</accession>
<evidence type="ECO:0000256" key="4">
    <source>
        <dbReference type="SAM" id="SignalP"/>
    </source>
</evidence>
<dbReference type="PROSITE" id="PS51318">
    <property type="entry name" value="TAT"/>
    <property type="match status" value="1"/>
</dbReference>
<dbReference type="PANTHER" id="PTHR30290:SF38">
    <property type="entry name" value="D,D-DIPEPTIDE-BINDING PERIPLASMIC PROTEIN DDPA-RELATED"/>
    <property type="match status" value="1"/>
</dbReference>
<gene>
    <name evidence="6" type="ORF">CR162_08520</name>
</gene>
<comment type="similarity">
    <text evidence="2">Belongs to the bacterial solute-binding protein 5 family.</text>
</comment>
<dbReference type="InterPro" id="IPR006311">
    <property type="entry name" value="TAT_signal"/>
</dbReference>
<evidence type="ECO:0000313" key="6">
    <source>
        <dbReference type="EMBL" id="PHK95514.1"/>
    </source>
</evidence>
<dbReference type="GO" id="GO:0030288">
    <property type="term" value="C:outer membrane-bounded periplasmic space"/>
    <property type="evidence" value="ECO:0007669"/>
    <property type="project" value="UniProtKB-ARBA"/>
</dbReference>
<dbReference type="EMBL" id="PDNU01000010">
    <property type="protein sequence ID" value="PHK95514.1"/>
    <property type="molecule type" value="Genomic_DNA"/>
</dbReference>
<dbReference type="InterPro" id="IPR039424">
    <property type="entry name" value="SBP_5"/>
</dbReference>
<dbReference type="InterPro" id="IPR030678">
    <property type="entry name" value="Peptide/Ni-bd"/>
</dbReference>
<dbReference type="Gene3D" id="3.10.105.10">
    <property type="entry name" value="Dipeptide-binding Protein, Domain 3"/>
    <property type="match status" value="1"/>
</dbReference>
<comment type="caution">
    <text evidence="6">The sequence shown here is derived from an EMBL/GenBank/DDBJ whole genome shotgun (WGS) entry which is preliminary data.</text>
</comment>
<dbReference type="GO" id="GO:0015833">
    <property type="term" value="P:peptide transport"/>
    <property type="evidence" value="ECO:0007669"/>
    <property type="project" value="TreeGrafter"/>
</dbReference>
<dbReference type="PANTHER" id="PTHR30290">
    <property type="entry name" value="PERIPLASMIC BINDING COMPONENT OF ABC TRANSPORTER"/>
    <property type="match status" value="1"/>
</dbReference>
<dbReference type="CDD" id="cd08502">
    <property type="entry name" value="PBP2_NikA_DppA_OppA_like_16"/>
    <property type="match status" value="1"/>
</dbReference>
<evidence type="ECO:0000256" key="1">
    <source>
        <dbReference type="ARBA" id="ARBA00004418"/>
    </source>
</evidence>
<evidence type="ECO:0000313" key="7">
    <source>
        <dbReference type="Proteomes" id="UP000223527"/>
    </source>
</evidence>
<dbReference type="PIRSF" id="PIRSF002741">
    <property type="entry name" value="MppA"/>
    <property type="match status" value="1"/>
</dbReference>
<feature type="signal peptide" evidence="4">
    <location>
        <begin position="1"/>
        <end position="31"/>
    </location>
</feature>
<name>A0A2C7AEL2_9PROT</name>
<sequence>MPYPSPTRRRLLATGALALPALLSAPRPARAAGSLTVMLESEVVVLDPHATTAAITRSFGYHVFDTLFSQDSRGTVRPQMAEGHTVSADGLDWRFTLREGLAFHDGAPVTAADCVASLKRWAVRDSLGRMLLAAAREMRAEDARSFSIALREPFPLMLEVLGKPNAPVPFIMPARILPEGDARITEITGSGPFTFVREQWRTGDRMVLRRNARYVPRAEPADFLAGGKVVKIDELVLKTMPDDTTGVNALTVGEIDYMQYLPFDFLEILGRNRDVRLMELKGIDMFQGNFRLNHASGPFADPAVRKVMWKLVDQKEILGAIGIPQRFRVESCPSFWMCDAPLETAAGSEVARFDLAAAKAELARTGYRGEPVVMLEVSGSISQTAGHVLAENMKKAGFTVDEQVMDWGTVLARRAKPDGWSLFPVYANGVDMVSPLNHFYVANNCSDYPGRSCDPRITTLLRDFARAPDLATRRDVAERIQRAAYELVPSVMWGQFSRPAGYRARLRNMIQSSFPLFWQVEV</sequence>
<dbReference type="RefSeq" id="WP_099095109.1">
    <property type="nucleotide sequence ID" value="NZ_PDNU01000010.1"/>
</dbReference>
<dbReference type="OrthoDB" id="7232729at2"/>
<keyword evidence="3 4" id="KW-0732">Signal</keyword>
<protein>
    <submittedName>
        <fullName evidence="6">Substrate-binding protein</fullName>
    </submittedName>
</protein>
<dbReference type="Proteomes" id="UP000223527">
    <property type="component" value="Unassembled WGS sequence"/>
</dbReference>
<dbReference type="Pfam" id="PF00496">
    <property type="entry name" value="SBP_bac_5"/>
    <property type="match status" value="1"/>
</dbReference>
<dbReference type="GO" id="GO:0043190">
    <property type="term" value="C:ATP-binding cassette (ABC) transporter complex"/>
    <property type="evidence" value="ECO:0007669"/>
    <property type="project" value="InterPro"/>
</dbReference>